<comment type="caution">
    <text evidence="7">The sequence shown here is derived from an EMBL/GenBank/DDBJ whole genome shotgun (WGS) entry which is preliminary data.</text>
</comment>
<accession>A0ABW4SHB0</accession>
<sequence>MALLNFTIDLDNLKDTVMNSNMESVVKSTIVLVLNEYMEKERDDYLKAESYERSEDRVDYRNGYYERDYTISVGRITLKVPRTRQGEFSPSVFERYARCEQALVLSMLEMVVNGVSTRKVTNIVEQLCGESISKSFVSS</sequence>
<evidence type="ECO:0000256" key="1">
    <source>
        <dbReference type="ARBA" id="ARBA00002190"/>
    </source>
</evidence>
<proteinExistence type="inferred from homology"/>
<dbReference type="RefSeq" id="WP_381537977.1">
    <property type="nucleotide sequence ID" value="NZ_JBHUGI010000031.1"/>
</dbReference>
<dbReference type="PANTHER" id="PTHR33217:SF7">
    <property type="entry name" value="TRANSPOSASE FOR INSERTION SEQUENCE ELEMENT IS1081"/>
    <property type="match status" value="1"/>
</dbReference>
<gene>
    <name evidence="7" type="ORF">ACFSFY_10915</name>
</gene>
<evidence type="ECO:0000256" key="6">
    <source>
        <dbReference type="RuleBase" id="RU365089"/>
    </source>
</evidence>
<evidence type="ECO:0000256" key="3">
    <source>
        <dbReference type="ARBA" id="ARBA00022578"/>
    </source>
</evidence>
<keyword evidence="8" id="KW-1185">Reference proteome</keyword>
<feature type="non-terminal residue" evidence="7">
    <location>
        <position position="139"/>
    </location>
</feature>
<dbReference type="Proteomes" id="UP001597218">
    <property type="component" value="Unassembled WGS sequence"/>
</dbReference>
<evidence type="ECO:0000256" key="2">
    <source>
        <dbReference type="ARBA" id="ARBA00010961"/>
    </source>
</evidence>
<evidence type="ECO:0000313" key="7">
    <source>
        <dbReference type="EMBL" id="MFD1928539.1"/>
    </source>
</evidence>
<comment type="similarity">
    <text evidence="2 6">Belongs to the transposase mutator family.</text>
</comment>
<dbReference type="EMBL" id="JBHUGI010000031">
    <property type="protein sequence ID" value="MFD1928539.1"/>
    <property type="molecule type" value="Genomic_DNA"/>
</dbReference>
<keyword evidence="5 6" id="KW-0233">DNA recombination</keyword>
<organism evidence="7 8">
    <name type="scientific">Sporosarcina siberiensis</name>
    <dbReference type="NCBI Taxonomy" id="1365606"/>
    <lineage>
        <taxon>Bacteria</taxon>
        <taxon>Bacillati</taxon>
        <taxon>Bacillota</taxon>
        <taxon>Bacilli</taxon>
        <taxon>Bacillales</taxon>
        <taxon>Caryophanaceae</taxon>
        <taxon>Sporosarcina</taxon>
    </lineage>
</organism>
<protein>
    <recommendedName>
        <fullName evidence="6">Mutator family transposase</fullName>
    </recommendedName>
</protein>
<keyword evidence="6" id="KW-0814">Transposable element</keyword>
<evidence type="ECO:0000256" key="4">
    <source>
        <dbReference type="ARBA" id="ARBA00023125"/>
    </source>
</evidence>
<keyword evidence="3 6" id="KW-0815">Transposition</keyword>
<keyword evidence="4 6" id="KW-0238">DNA-binding</keyword>
<comment type="function">
    <text evidence="1 6">Required for the transposition of the insertion element.</text>
</comment>
<evidence type="ECO:0000313" key="8">
    <source>
        <dbReference type="Proteomes" id="UP001597218"/>
    </source>
</evidence>
<reference evidence="8" key="1">
    <citation type="journal article" date="2019" name="Int. J. Syst. Evol. Microbiol.">
        <title>The Global Catalogue of Microorganisms (GCM) 10K type strain sequencing project: providing services to taxonomists for standard genome sequencing and annotation.</title>
        <authorList>
            <consortium name="The Broad Institute Genomics Platform"/>
            <consortium name="The Broad Institute Genome Sequencing Center for Infectious Disease"/>
            <person name="Wu L."/>
            <person name="Ma J."/>
        </authorList>
    </citation>
    <scope>NUCLEOTIDE SEQUENCE [LARGE SCALE GENOMIC DNA]</scope>
    <source>
        <strain evidence="8">CGMCC 4.7177</strain>
    </source>
</reference>
<evidence type="ECO:0000256" key="5">
    <source>
        <dbReference type="ARBA" id="ARBA00023172"/>
    </source>
</evidence>
<dbReference type="Pfam" id="PF00872">
    <property type="entry name" value="Transposase_mut"/>
    <property type="match status" value="1"/>
</dbReference>
<name>A0ABW4SHB0_9BACL</name>
<dbReference type="PANTHER" id="PTHR33217">
    <property type="entry name" value="TRANSPOSASE FOR INSERTION SEQUENCE ELEMENT IS1081"/>
    <property type="match status" value="1"/>
</dbReference>
<dbReference type="InterPro" id="IPR001207">
    <property type="entry name" value="Transposase_mutator"/>
</dbReference>